<evidence type="ECO:0000313" key="1">
    <source>
        <dbReference type="EMBL" id="SFO68817.1"/>
    </source>
</evidence>
<name>A0A1I5J7T4_9FIRM</name>
<protein>
    <submittedName>
        <fullName evidence="1">Uncharacterized protein</fullName>
    </submittedName>
</protein>
<organism evidence="1 2">
    <name type="scientific">Anaerocolumna aminovalerica</name>
    <dbReference type="NCBI Taxonomy" id="1527"/>
    <lineage>
        <taxon>Bacteria</taxon>
        <taxon>Bacillati</taxon>
        <taxon>Bacillota</taxon>
        <taxon>Clostridia</taxon>
        <taxon>Lachnospirales</taxon>
        <taxon>Lachnospiraceae</taxon>
        <taxon>Anaerocolumna</taxon>
    </lineage>
</organism>
<dbReference type="Proteomes" id="UP000198806">
    <property type="component" value="Unassembled WGS sequence"/>
</dbReference>
<accession>A0A1I5J7T4</accession>
<keyword evidence="2" id="KW-1185">Reference proteome</keyword>
<gene>
    <name evidence="1" type="ORF">SAMN04489757_17111</name>
</gene>
<dbReference type="RefSeq" id="WP_091689380.1">
    <property type="nucleotide sequence ID" value="NZ_BAABFM010000028.1"/>
</dbReference>
<dbReference type="AlphaFoldDB" id="A0A1I5J7T4"/>
<sequence>MRMEKYIKKITTLVVVSVLFLTPNMSVKASEIKPVNDNKVVITEFDVYKKLNEEMKSQRTESENTINTIDTIDTDDTSSVDFSKLSEEEIYFIENYVEIFTQKIFELQELTEEELKEFNYTDSQIEAIKSFTGDPNQISAASSSCEVYGDFNSYYTSAYGTNAELIVAFRWNGIPFGSFPDIFAVTWSAPLNASSISGYAGYTKRYGDYEHITTRPSTKSTGIYAESMTFDVSIFKNNEQYLLTGGTLIVNLKANSEVRDAGAYFAYGSSYLSLSPSISVTGDLSFSFSMGVDTLDSARCYH</sequence>
<evidence type="ECO:0000313" key="2">
    <source>
        <dbReference type="Proteomes" id="UP000198806"/>
    </source>
</evidence>
<reference evidence="1 2" key="1">
    <citation type="submission" date="2016-10" db="EMBL/GenBank/DDBJ databases">
        <authorList>
            <person name="de Groot N.N."/>
        </authorList>
    </citation>
    <scope>NUCLEOTIDE SEQUENCE [LARGE SCALE GENOMIC DNA]</scope>
    <source>
        <strain evidence="1 2">DSM 1283</strain>
    </source>
</reference>
<proteinExistence type="predicted"/>
<dbReference type="EMBL" id="FOWD01000071">
    <property type="protein sequence ID" value="SFO68817.1"/>
    <property type="molecule type" value="Genomic_DNA"/>
</dbReference>